<dbReference type="SUPFAM" id="SSF56042">
    <property type="entry name" value="PurM C-terminal domain-like"/>
    <property type="match status" value="1"/>
</dbReference>
<dbReference type="AlphaFoldDB" id="A0AAE3P1B5"/>
<gene>
    <name evidence="4" type="ORF">OD816_001402</name>
</gene>
<dbReference type="EMBL" id="JAPHEG010000007">
    <property type="protein sequence ID" value="MDF2954157.1"/>
    <property type="molecule type" value="Genomic_DNA"/>
</dbReference>
<dbReference type="Proteomes" id="UP001144110">
    <property type="component" value="Unassembled WGS sequence"/>
</dbReference>
<keyword evidence="2" id="KW-0067">ATP-binding</keyword>
<proteinExistence type="predicted"/>
<evidence type="ECO:0000256" key="2">
    <source>
        <dbReference type="ARBA" id="ARBA00022840"/>
    </source>
</evidence>
<evidence type="ECO:0000259" key="3">
    <source>
        <dbReference type="Pfam" id="PF02769"/>
    </source>
</evidence>
<dbReference type="InterPro" id="IPR010918">
    <property type="entry name" value="PurM-like_C_dom"/>
</dbReference>
<dbReference type="InterPro" id="IPR036676">
    <property type="entry name" value="PurM-like_C_sf"/>
</dbReference>
<accession>A0AAE3P1B5</accession>
<dbReference type="InterPro" id="IPR004536">
    <property type="entry name" value="SPS/SelD"/>
</dbReference>
<dbReference type="PANTHER" id="PTHR10256:SF0">
    <property type="entry name" value="INACTIVE SELENIDE, WATER DIKINASE-LIKE PROTEIN-RELATED"/>
    <property type="match status" value="1"/>
</dbReference>
<dbReference type="PANTHER" id="PTHR10256">
    <property type="entry name" value="SELENIDE, WATER DIKINASE"/>
    <property type="match status" value="1"/>
</dbReference>
<evidence type="ECO:0000256" key="1">
    <source>
        <dbReference type="ARBA" id="ARBA00022741"/>
    </source>
</evidence>
<evidence type="ECO:0000313" key="5">
    <source>
        <dbReference type="Proteomes" id="UP001144110"/>
    </source>
</evidence>
<dbReference type="GO" id="GO:0016260">
    <property type="term" value="P:selenocysteine biosynthetic process"/>
    <property type="evidence" value="ECO:0007669"/>
    <property type="project" value="TreeGrafter"/>
</dbReference>
<name>A0AAE3P1B5_9BACT</name>
<dbReference type="Pfam" id="PF02769">
    <property type="entry name" value="AIRS_C"/>
    <property type="match status" value="1"/>
</dbReference>
<dbReference type="Gene3D" id="3.90.650.10">
    <property type="entry name" value="PurM-like C-terminal domain"/>
    <property type="match status" value="1"/>
</dbReference>
<protein>
    <submittedName>
        <fullName evidence="4">Selenophosphate synthase</fullName>
    </submittedName>
</protein>
<dbReference type="GO" id="GO:0004756">
    <property type="term" value="F:selenide, water dikinase activity"/>
    <property type="evidence" value="ECO:0007669"/>
    <property type="project" value="TreeGrafter"/>
</dbReference>
<keyword evidence="1" id="KW-0547">Nucleotide-binding</keyword>
<sequence length="181" mass="20318">MLYLSKPIGLGILITAYKGNLFDKSSNTYKDMVSTMTELNDKIAEILIELDIKTATDITGFGLLGHALEMAIASKKDLIIYTHKVPYFKEAKEFIEMGIIPEGDYNNLNFCKKYINFHFDLSENELILLCDAQTSGGFLIAVPPEKKETFEKKAKEKKINISLIGEVKKVKNGCPTVKVFP</sequence>
<dbReference type="GO" id="GO:0005524">
    <property type="term" value="F:ATP binding"/>
    <property type="evidence" value="ECO:0007669"/>
    <property type="project" value="UniProtKB-KW"/>
</dbReference>
<reference evidence="4" key="1">
    <citation type="submission" date="2022-11" db="EMBL/GenBank/DDBJ databases">
        <title>Candidatus Alkanophaga archaea from heated hydrothermal vent sediment oxidize petroleum alkanes.</title>
        <authorList>
            <person name="Zehnle H."/>
            <person name="Laso-Perez R."/>
            <person name="Lipp J."/>
            <person name="Teske A."/>
            <person name="Wegener G."/>
        </authorList>
    </citation>
    <scope>NUCLEOTIDE SEQUENCE</scope>
    <source>
        <strain evidence="4">MCA70</strain>
    </source>
</reference>
<evidence type="ECO:0000313" key="4">
    <source>
        <dbReference type="EMBL" id="MDF2954157.1"/>
    </source>
</evidence>
<dbReference type="GO" id="GO:0005737">
    <property type="term" value="C:cytoplasm"/>
    <property type="evidence" value="ECO:0007669"/>
    <property type="project" value="TreeGrafter"/>
</dbReference>
<organism evidence="4 5">
    <name type="scientific">Candidatus Thermodesulfobacterium syntrophicum</name>
    <dbReference type="NCBI Taxonomy" id="3060442"/>
    <lineage>
        <taxon>Bacteria</taxon>
        <taxon>Pseudomonadati</taxon>
        <taxon>Thermodesulfobacteriota</taxon>
        <taxon>Thermodesulfobacteria</taxon>
        <taxon>Thermodesulfobacteriales</taxon>
        <taxon>Thermodesulfobacteriaceae</taxon>
        <taxon>Thermodesulfobacterium</taxon>
    </lineage>
</organism>
<comment type="caution">
    <text evidence="4">The sequence shown here is derived from an EMBL/GenBank/DDBJ whole genome shotgun (WGS) entry which is preliminary data.</text>
</comment>
<feature type="domain" description="PurM-like C-terminal" evidence="3">
    <location>
        <begin position="2"/>
        <end position="172"/>
    </location>
</feature>